<reference evidence="14 15" key="1">
    <citation type="submission" date="2024-03" db="EMBL/GenBank/DDBJ databases">
        <title>Adaptation during the transition from Ophiocordyceps entomopathogen to insect associate is accompanied by gene loss and intensified selection.</title>
        <authorList>
            <person name="Ward C.M."/>
            <person name="Onetto C.A."/>
            <person name="Borneman A.R."/>
        </authorList>
    </citation>
    <scope>NUCLEOTIDE SEQUENCE [LARGE SCALE GENOMIC DNA]</scope>
    <source>
        <strain evidence="14">AWRI1</strain>
        <tissue evidence="14">Single Adult Female</tissue>
    </source>
</reference>
<dbReference type="GO" id="GO:0004181">
    <property type="term" value="F:metallocarboxypeptidase activity"/>
    <property type="evidence" value="ECO:0007669"/>
    <property type="project" value="InterPro"/>
</dbReference>
<feature type="domain" description="Peptidase M14" evidence="13">
    <location>
        <begin position="184"/>
        <end position="489"/>
    </location>
</feature>
<keyword evidence="8" id="KW-0862">Zinc</keyword>
<evidence type="ECO:0000256" key="10">
    <source>
        <dbReference type="ARBA" id="ARBA00023157"/>
    </source>
</evidence>
<dbReference type="FunFam" id="3.40.630.10:FF:000001">
    <property type="entry name" value="Carboxypeptidase B"/>
    <property type="match status" value="1"/>
</dbReference>
<dbReference type="AlphaFoldDB" id="A0AAN9TS38"/>
<keyword evidence="6 12" id="KW-0732">Signal</keyword>
<evidence type="ECO:0000313" key="15">
    <source>
        <dbReference type="Proteomes" id="UP001367676"/>
    </source>
</evidence>
<protein>
    <recommendedName>
        <fullName evidence="13">Peptidase M14 domain-containing protein</fullName>
    </recommendedName>
</protein>
<dbReference type="PANTHER" id="PTHR11705">
    <property type="entry name" value="PROTEASE FAMILY M14 CARBOXYPEPTIDASE A,B"/>
    <property type="match status" value="1"/>
</dbReference>
<keyword evidence="7" id="KW-0378">Hydrolase</keyword>
<dbReference type="InterPro" id="IPR057247">
    <property type="entry name" value="CARBOXYPEPT_ZN_2"/>
</dbReference>
<dbReference type="Proteomes" id="UP001367676">
    <property type="component" value="Unassembled WGS sequence"/>
</dbReference>
<dbReference type="InterPro" id="IPR003146">
    <property type="entry name" value="M14A_act_pep"/>
</dbReference>
<evidence type="ECO:0000256" key="11">
    <source>
        <dbReference type="PROSITE-ProRule" id="PRU01379"/>
    </source>
</evidence>
<name>A0AAN9TS38_9HEMI</name>
<evidence type="ECO:0000256" key="2">
    <source>
        <dbReference type="ARBA" id="ARBA00005988"/>
    </source>
</evidence>
<dbReference type="GO" id="GO:0006508">
    <property type="term" value="P:proteolysis"/>
    <property type="evidence" value="ECO:0007669"/>
    <property type="project" value="UniProtKB-KW"/>
</dbReference>
<keyword evidence="3" id="KW-0121">Carboxypeptidase</keyword>
<keyword evidence="9" id="KW-0482">Metalloprotease</keyword>
<dbReference type="PANTHER" id="PTHR11705:SF91">
    <property type="entry name" value="FI01817P-RELATED"/>
    <property type="match status" value="1"/>
</dbReference>
<evidence type="ECO:0000256" key="4">
    <source>
        <dbReference type="ARBA" id="ARBA00022670"/>
    </source>
</evidence>
<dbReference type="InterPro" id="IPR000834">
    <property type="entry name" value="Peptidase_M14"/>
</dbReference>
<organism evidence="14 15">
    <name type="scientific">Parthenolecanium corni</name>
    <dbReference type="NCBI Taxonomy" id="536013"/>
    <lineage>
        <taxon>Eukaryota</taxon>
        <taxon>Metazoa</taxon>
        <taxon>Ecdysozoa</taxon>
        <taxon>Arthropoda</taxon>
        <taxon>Hexapoda</taxon>
        <taxon>Insecta</taxon>
        <taxon>Pterygota</taxon>
        <taxon>Neoptera</taxon>
        <taxon>Paraneoptera</taxon>
        <taxon>Hemiptera</taxon>
        <taxon>Sternorrhyncha</taxon>
        <taxon>Coccoidea</taxon>
        <taxon>Coccidae</taxon>
        <taxon>Parthenolecanium</taxon>
    </lineage>
</organism>
<accession>A0AAN9TS38</accession>
<dbReference type="Gene3D" id="3.30.70.340">
    <property type="entry name" value="Metallocarboxypeptidase-like"/>
    <property type="match status" value="1"/>
</dbReference>
<evidence type="ECO:0000256" key="3">
    <source>
        <dbReference type="ARBA" id="ARBA00022645"/>
    </source>
</evidence>
<dbReference type="PROSITE" id="PS00132">
    <property type="entry name" value="CARBOXYPEPT_ZN_1"/>
    <property type="match status" value="1"/>
</dbReference>
<dbReference type="SUPFAM" id="SSF53187">
    <property type="entry name" value="Zn-dependent exopeptidases"/>
    <property type="match status" value="1"/>
</dbReference>
<evidence type="ECO:0000259" key="13">
    <source>
        <dbReference type="PROSITE" id="PS52035"/>
    </source>
</evidence>
<evidence type="ECO:0000256" key="12">
    <source>
        <dbReference type="SAM" id="SignalP"/>
    </source>
</evidence>
<keyword evidence="5" id="KW-0479">Metal-binding</keyword>
<evidence type="ECO:0000256" key="7">
    <source>
        <dbReference type="ARBA" id="ARBA00022801"/>
    </source>
</evidence>
<gene>
    <name evidence="14" type="ORF">V9T40_004150</name>
</gene>
<sequence>MQPHTNLLALSLLLCIVNGLCENCSRIEIDHHRGFVSTFIKYLDNALDFLFQVFFGGETKPVSNRPSEDSDSDTDADAELNRVSYKGFHLLRIWPHTDDAIENLKMLGEQPRVQLWLPPLKNMSVDVILPPNMASAVKNELTENDIEYSILSNDIEKMIVDQNPQKSKRKWFKDTKPSKLTWTKFHPLEDIYNYLEHLQSTYSDIVDLITIGKSSEGREMRVIRISSGKSKDMSLKPAIWIDGGIHAREWISPAVALFIIRQLVEHNKSYKNMIDDLDWYILPLANPDGYVYTHTVDRLWRKSRSENEETSGRYFWDQQDCKGVDLNRNWDHRWNEVGASDNPCHETYAGRAPFSEPETRAMSNFIKEHRDRIIIYLTLHSYSQMWLMPWSSTKERHNDYDDLLYMGRKAIESLKKTHGTNYNLVSKQTNSYPISGCSDDWAKSKVGIKYSYTIELRDKGTYGYLLPPTQILPTGKEIFTAIRTLARSVLSNMLKNSKNARKIEK</sequence>
<dbReference type="GO" id="GO:0005615">
    <property type="term" value="C:extracellular space"/>
    <property type="evidence" value="ECO:0007669"/>
    <property type="project" value="TreeGrafter"/>
</dbReference>
<dbReference type="PROSITE" id="PS52035">
    <property type="entry name" value="PEPTIDASE_M14"/>
    <property type="match status" value="1"/>
</dbReference>
<evidence type="ECO:0000256" key="1">
    <source>
        <dbReference type="ARBA" id="ARBA00001947"/>
    </source>
</evidence>
<dbReference type="InterPro" id="IPR036990">
    <property type="entry name" value="M14A-like_propep"/>
</dbReference>
<dbReference type="Pfam" id="PF02244">
    <property type="entry name" value="Propep_M14"/>
    <property type="match status" value="1"/>
</dbReference>
<evidence type="ECO:0000256" key="5">
    <source>
        <dbReference type="ARBA" id="ARBA00022723"/>
    </source>
</evidence>
<dbReference type="EMBL" id="JBBCAQ010000004">
    <property type="protein sequence ID" value="KAK7603877.1"/>
    <property type="molecule type" value="Genomic_DNA"/>
</dbReference>
<evidence type="ECO:0000313" key="14">
    <source>
        <dbReference type="EMBL" id="KAK7603877.1"/>
    </source>
</evidence>
<dbReference type="PROSITE" id="PS00133">
    <property type="entry name" value="CARBOXYPEPT_ZN_2"/>
    <property type="match status" value="1"/>
</dbReference>
<keyword evidence="10" id="KW-1015">Disulfide bond</keyword>
<keyword evidence="4" id="KW-0645">Protease</keyword>
<dbReference type="CDD" id="cd03860">
    <property type="entry name" value="M14_CP_A-B_like"/>
    <property type="match status" value="1"/>
</dbReference>
<dbReference type="PRINTS" id="PR00765">
    <property type="entry name" value="CRBOXYPTASEA"/>
</dbReference>
<keyword evidence="15" id="KW-1185">Reference proteome</keyword>
<comment type="caution">
    <text evidence="14">The sequence shown here is derived from an EMBL/GenBank/DDBJ whole genome shotgun (WGS) entry which is preliminary data.</text>
</comment>
<dbReference type="Pfam" id="PF00246">
    <property type="entry name" value="Peptidase_M14"/>
    <property type="match status" value="1"/>
</dbReference>
<dbReference type="SUPFAM" id="SSF54897">
    <property type="entry name" value="Protease propeptides/inhibitors"/>
    <property type="match status" value="1"/>
</dbReference>
<dbReference type="GO" id="GO:0008270">
    <property type="term" value="F:zinc ion binding"/>
    <property type="evidence" value="ECO:0007669"/>
    <property type="project" value="InterPro"/>
</dbReference>
<dbReference type="SMART" id="SM00631">
    <property type="entry name" value="Zn_pept"/>
    <property type="match status" value="1"/>
</dbReference>
<feature type="signal peptide" evidence="12">
    <location>
        <begin position="1"/>
        <end position="19"/>
    </location>
</feature>
<comment type="cofactor">
    <cofactor evidence="1">
        <name>Zn(2+)</name>
        <dbReference type="ChEBI" id="CHEBI:29105"/>
    </cofactor>
</comment>
<feature type="chain" id="PRO_5042882055" description="Peptidase M14 domain-containing protein" evidence="12">
    <location>
        <begin position="20"/>
        <end position="505"/>
    </location>
</feature>
<dbReference type="Gene3D" id="3.40.630.10">
    <property type="entry name" value="Zn peptidases"/>
    <property type="match status" value="1"/>
</dbReference>
<evidence type="ECO:0000256" key="6">
    <source>
        <dbReference type="ARBA" id="ARBA00022729"/>
    </source>
</evidence>
<evidence type="ECO:0000256" key="8">
    <source>
        <dbReference type="ARBA" id="ARBA00022833"/>
    </source>
</evidence>
<dbReference type="InterPro" id="IPR057246">
    <property type="entry name" value="CARBOXYPEPT_ZN_1"/>
</dbReference>
<proteinExistence type="inferred from homology"/>
<comment type="similarity">
    <text evidence="2 11">Belongs to the peptidase M14 family.</text>
</comment>
<feature type="active site" description="Proton donor/acceptor" evidence="11">
    <location>
        <position position="455"/>
    </location>
</feature>
<evidence type="ECO:0000256" key="9">
    <source>
        <dbReference type="ARBA" id="ARBA00023049"/>
    </source>
</evidence>